<reference evidence="1 2" key="1">
    <citation type="submission" date="2023-01" db="EMBL/GenBank/DDBJ databases">
        <title>Analysis of 21 Apiospora genomes using comparative genomics revels a genus with tremendous synthesis potential of carbohydrate active enzymes and secondary metabolites.</title>
        <authorList>
            <person name="Sorensen T."/>
        </authorList>
    </citation>
    <scope>NUCLEOTIDE SEQUENCE [LARGE SCALE GENOMIC DNA]</scope>
    <source>
        <strain evidence="1 2">CBS 83171</strain>
    </source>
</reference>
<accession>A0ABR1W6B8</accession>
<comment type="caution">
    <text evidence="1">The sequence shown here is derived from an EMBL/GenBank/DDBJ whole genome shotgun (WGS) entry which is preliminary data.</text>
</comment>
<evidence type="ECO:0000313" key="2">
    <source>
        <dbReference type="Proteomes" id="UP001446871"/>
    </source>
</evidence>
<name>A0ABR1W6B8_9PEZI</name>
<evidence type="ECO:0000313" key="1">
    <source>
        <dbReference type="EMBL" id="KAK8077704.1"/>
    </source>
</evidence>
<gene>
    <name evidence="1" type="ORF">PG996_003874</name>
</gene>
<proteinExistence type="predicted"/>
<sequence>MVNNLHLPLEAGAGEGSSAEDWHDIFFHHVLTLDSHNAFRYLLHKAGVFPLDYPELNHWMAAACASGKFGTFKVLLDYGIPVGTPLGEKVLQLYPPSGGTPRWTAMHFALASSEPGAKKIVKCLLDMGFLKPGEGDDQSNPVDSFHEGIFPADTMKSHSCMPYNTRIATYLGLELGIAVTPNLRVLLFPVFRLLCQELRQAALLLGLDLSSGRTKVPNASRCVFTDLDKARVLVGLDPTLTRLIGNQSRYRSIHVLDPPYGIISTVRKPTKPVRTSGGAGLVQAVCESKIAIDILDAFETVLCARYSAVADHRLPYTAGAYPRSDSIMGASDLVPQWCIAS</sequence>
<protein>
    <submittedName>
        <fullName evidence="1">Uncharacterized protein</fullName>
    </submittedName>
</protein>
<dbReference type="EMBL" id="JAQQWM010000002">
    <property type="protein sequence ID" value="KAK8077704.1"/>
    <property type="molecule type" value="Genomic_DNA"/>
</dbReference>
<keyword evidence="2" id="KW-1185">Reference proteome</keyword>
<dbReference type="Proteomes" id="UP001446871">
    <property type="component" value="Unassembled WGS sequence"/>
</dbReference>
<organism evidence="1 2">
    <name type="scientific">Apiospora saccharicola</name>
    <dbReference type="NCBI Taxonomy" id="335842"/>
    <lineage>
        <taxon>Eukaryota</taxon>
        <taxon>Fungi</taxon>
        <taxon>Dikarya</taxon>
        <taxon>Ascomycota</taxon>
        <taxon>Pezizomycotina</taxon>
        <taxon>Sordariomycetes</taxon>
        <taxon>Xylariomycetidae</taxon>
        <taxon>Amphisphaeriales</taxon>
        <taxon>Apiosporaceae</taxon>
        <taxon>Apiospora</taxon>
    </lineage>
</organism>